<reference evidence="1" key="1">
    <citation type="submission" date="2018-09" db="EMBL/GenBank/DDBJ databases">
        <authorList>
            <person name="Ashton P.M."/>
            <person name="Dallman T."/>
            <person name="Nair S."/>
            <person name="De Pinna E."/>
            <person name="Peters T."/>
            <person name="Grant K."/>
        </authorList>
    </citation>
    <scope>NUCLEOTIDE SEQUENCE [LARGE SCALE GENOMIC DNA]</scope>
    <source>
        <strain evidence="1">598938</strain>
    </source>
</reference>
<organism evidence="1">
    <name type="scientific">Salmonella enterica I</name>
    <dbReference type="NCBI Taxonomy" id="59201"/>
    <lineage>
        <taxon>Bacteria</taxon>
        <taxon>Pseudomonadati</taxon>
        <taxon>Pseudomonadota</taxon>
        <taxon>Gammaproteobacteria</taxon>
        <taxon>Enterobacterales</taxon>
        <taxon>Enterobacteriaceae</taxon>
        <taxon>Salmonella</taxon>
    </lineage>
</organism>
<name>A0A3R1AY11_SALET</name>
<accession>A0A3R1AY11</accession>
<dbReference type="EMBL" id="RVVJ01000036">
    <property type="protein sequence ID" value="MML56194.1"/>
    <property type="molecule type" value="Genomic_DNA"/>
</dbReference>
<gene>
    <name evidence="1" type="ORF">D7N80_23525</name>
</gene>
<proteinExistence type="predicted"/>
<evidence type="ECO:0000313" key="1">
    <source>
        <dbReference type="EMBL" id="MML56194.1"/>
    </source>
</evidence>
<dbReference type="AlphaFoldDB" id="A0A3R1AY11"/>
<protein>
    <submittedName>
        <fullName evidence="1">Uncharacterized protein</fullName>
    </submittedName>
</protein>
<comment type="caution">
    <text evidence="1">The sequence shown here is derived from an EMBL/GenBank/DDBJ whole genome shotgun (WGS) entry which is preliminary data.</text>
</comment>
<dbReference type="Proteomes" id="UP000885348">
    <property type="component" value="Unassembled WGS sequence"/>
</dbReference>
<sequence length="214" mass="22599">MRGININPLIDILTGLSPEMKNPLTVVRIILRLTIFSGVLLHCSMSQAAVASGKYNVHAGLELSQVPVAVFACVTTDNKRDIHSIHTMSLQLTTRCNGKNSACTGALTLGGHLPFYGARGAPATADKLREIISKVLGHQPAGPVSVSGAIPGTTKDDNGIGVLMDKNAWSHTADIGAGYTLDLSPGQRTVRLQGSYSSAFLDELSKVSWCSIFA</sequence>